<dbReference type="PANTHER" id="PTHR28583:SF1">
    <property type="entry name" value="ACID CERAMIDASE"/>
    <property type="match status" value="1"/>
</dbReference>
<dbReference type="Pfam" id="PF15508">
    <property type="entry name" value="NAAA-beta"/>
    <property type="match status" value="1"/>
</dbReference>
<dbReference type="InterPro" id="IPR029132">
    <property type="entry name" value="CBAH/NAAA_C"/>
</dbReference>
<evidence type="ECO:0000256" key="10">
    <source>
        <dbReference type="ARBA" id="ARBA00022919"/>
    </source>
</evidence>
<evidence type="ECO:0000259" key="20">
    <source>
        <dbReference type="Pfam" id="PF02275"/>
    </source>
</evidence>
<evidence type="ECO:0000256" key="6">
    <source>
        <dbReference type="ARBA" id="ARBA00011891"/>
    </source>
</evidence>
<evidence type="ECO:0000256" key="9">
    <source>
        <dbReference type="ARBA" id="ARBA00022801"/>
    </source>
</evidence>
<dbReference type="GO" id="GO:0005576">
    <property type="term" value="C:extracellular region"/>
    <property type="evidence" value="ECO:0007669"/>
    <property type="project" value="UniProtKB-SubCell"/>
</dbReference>
<dbReference type="FunFam" id="3.60.60.10:FF:000006">
    <property type="entry name" value="N-acylethanolamine-hydrolyzing acid amidase"/>
    <property type="match status" value="1"/>
</dbReference>
<evidence type="ECO:0000256" key="14">
    <source>
        <dbReference type="ARBA" id="ARBA00023180"/>
    </source>
</evidence>
<organism evidence="22 23">
    <name type="scientific">Patiria miniata</name>
    <name type="common">Bat star</name>
    <name type="synonym">Asterina miniata</name>
    <dbReference type="NCBI Taxonomy" id="46514"/>
    <lineage>
        <taxon>Eukaryota</taxon>
        <taxon>Metazoa</taxon>
        <taxon>Echinodermata</taxon>
        <taxon>Eleutherozoa</taxon>
        <taxon>Asterozoa</taxon>
        <taxon>Asteroidea</taxon>
        <taxon>Valvatacea</taxon>
        <taxon>Valvatida</taxon>
        <taxon>Asterinidae</taxon>
        <taxon>Patiria</taxon>
    </lineage>
</organism>
<evidence type="ECO:0000256" key="17">
    <source>
        <dbReference type="PIRNR" id="PIRNR017632"/>
    </source>
</evidence>
<comment type="pathway">
    <text evidence="4">Sphingolipid metabolism.</text>
</comment>
<evidence type="ECO:0000256" key="7">
    <source>
        <dbReference type="ARBA" id="ARBA00022525"/>
    </source>
</evidence>
<keyword evidence="7" id="KW-0964">Secreted</keyword>
<keyword evidence="13" id="KW-1015">Disulfide bond</keyword>
<evidence type="ECO:0000256" key="8">
    <source>
        <dbReference type="ARBA" id="ARBA00022729"/>
    </source>
</evidence>
<protein>
    <recommendedName>
        <fullName evidence="16">Acid ceramidase</fullName>
        <ecNumber evidence="6">3.5.1.23</ecNumber>
    </recommendedName>
</protein>
<keyword evidence="12" id="KW-0865">Zymogen</keyword>
<evidence type="ECO:0000256" key="3">
    <source>
        <dbReference type="ARBA" id="ARBA00004760"/>
    </source>
</evidence>
<keyword evidence="10" id="KW-0746">Sphingolipid metabolism</keyword>
<dbReference type="RefSeq" id="XP_038055564.1">
    <property type="nucleotide sequence ID" value="XM_038199636.1"/>
</dbReference>
<keyword evidence="14" id="KW-0325">Glycoprotein</keyword>
<dbReference type="RefSeq" id="XP_038055563.1">
    <property type="nucleotide sequence ID" value="XM_038199635.1"/>
</dbReference>
<dbReference type="GO" id="GO:0006631">
    <property type="term" value="P:fatty acid metabolic process"/>
    <property type="evidence" value="ECO:0007669"/>
    <property type="project" value="InterPro"/>
</dbReference>
<evidence type="ECO:0000256" key="1">
    <source>
        <dbReference type="ARBA" id="ARBA00004371"/>
    </source>
</evidence>
<dbReference type="GO" id="GO:0017040">
    <property type="term" value="F:N-acylsphingosine amidohydrolase activity"/>
    <property type="evidence" value="ECO:0007669"/>
    <property type="project" value="UniProtKB-EC"/>
</dbReference>
<dbReference type="OMA" id="WTHVIKE"/>
<comment type="pathway">
    <text evidence="3">Lipid metabolism; sphingolipid metabolism.</text>
</comment>
<dbReference type="GeneID" id="119727651"/>
<evidence type="ECO:0000256" key="5">
    <source>
        <dbReference type="ARBA" id="ARBA00005730"/>
    </source>
</evidence>
<evidence type="ECO:0000256" key="18">
    <source>
        <dbReference type="PIRSR" id="PIRSR017632-1"/>
    </source>
</evidence>
<feature type="signal peptide" evidence="19">
    <location>
        <begin position="1"/>
        <end position="22"/>
    </location>
</feature>
<feature type="domain" description="Choloylglycine hydrolase/NAAA C-terminal" evidence="20">
    <location>
        <begin position="143"/>
        <end position="299"/>
    </location>
</feature>
<dbReference type="InterPro" id="IPR016699">
    <property type="entry name" value="Acid_ceramidase-like"/>
</dbReference>
<dbReference type="AlphaFoldDB" id="A0A913ZVN6"/>
<evidence type="ECO:0000256" key="11">
    <source>
        <dbReference type="ARBA" id="ARBA00023098"/>
    </source>
</evidence>
<keyword evidence="9 17" id="KW-0378">Hydrolase</keyword>
<dbReference type="CDD" id="cd01903">
    <property type="entry name" value="Ntn_AC_NAAA"/>
    <property type="match status" value="1"/>
</dbReference>
<keyword evidence="23" id="KW-1185">Reference proteome</keyword>
<reference evidence="22" key="1">
    <citation type="submission" date="2022-11" db="UniProtKB">
        <authorList>
            <consortium name="EnsemblMetazoa"/>
        </authorList>
    </citation>
    <scope>IDENTIFICATION</scope>
</reference>
<comment type="similarity">
    <text evidence="5 17">Belongs to the acid ceramidase family.</text>
</comment>
<dbReference type="PIRSF" id="PIRSF017632">
    <property type="entry name" value="Acid_ceramidase-like"/>
    <property type="match status" value="1"/>
</dbReference>
<accession>A0A913ZVN6</accession>
<dbReference type="EnsemblMetazoa" id="XM_038199636.1">
    <property type="protein sequence ID" value="XP_038055564.1"/>
    <property type="gene ID" value="LOC119727651"/>
</dbReference>
<evidence type="ECO:0000256" key="13">
    <source>
        <dbReference type="ARBA" id="ARBA00023157"/>
    </source>
</evidence>
<dbReference type="Gene3D" id="3.60.60.10">
    <property type="entry name" value="Penicillin V Acylase, Chain A"/>
    <property type="match status" value="1"/>
</dbReference>
<evidence type="ECO:0000259" key="21">
    <source>
        <dbReference type="Pfam" id="PF15508"/>
    </source>
</evidence>
<feature type="domain" description="Acid ceramidase N-terminal" evidence="21">
    <location>
        <begin position="45"/>
        <end position="102"/>
    </location>
</feature>
<keyword evidence="15" id="KW-0458">Lysosome</keyword>
<feature type="active site" description="Nucleophile" evidence="18">
    <location>
        <position position="143"/>
    </location>
</feature>
<sequence length="395" mass="44049">MLARYLAPLGVLAVVLLVPSFCQDIYPYTDRNCRTDVPYPPSDPKVSTFVLNLDLDPKDRWAPLAKNKSKEIQFLIDDIIDLIGNFIKDKTKITSILDDIFAPIAYTLPQPYQDEIIGISESSGVPLGQIVLFNIFYEVNPFCTSIVAETPNGTLFHSRNLDFGVFLGWDVKNKQWDVSERLRPLVVNVDYQKGGKTVAKAVHFAGYIGVLTGVKPGVVTMTMNARKSTDPGFLGLLQWIIGQRSQQWMGFFVRDTLLGATDYASAKTTVINAKVMSPAYIIMGGSKSGEGAIIVVDRKKPAYVEVLDPKKGKWFLLQTNYDPVNKPPFFDDRRTSGVKCMTNTTQKAVGLGPIYNVLSTKPNLNLLTAYTAMMQVDTGYLETFLRECPQPCYPW</sequence>
<dbReference type="OrthoDB" id="5273684at2759"/>
<comment type="subcellular location">
    <subcellularLocation>
        <location evidence="1">Lysosome</location>
    </subcellularLocation>
    <subcellularLocation>
        <location evidence="2">Secreted</location>
    </subcellularLocation>
</comment>
<evidence type="ECO:0000256" key="19">
    <source>
        <dbReference type="SAM" id="SignalP"/>
    </source>
</evidence>
<evidence type="ECO:0000256" key="4">
    <source>
        <dbReference type="ARBA" id="ARBA00004991"/>
    </source>
</evidence>
<proteinExistence type="inferred from homology"/>
<dbReference type="Pfam" id="PF02275">
    <property type="entry name" value="CBAH"/>
    <property type="match status" value="1"/>
</dbReference>
<evidence type="ECO:0000313" key="22">
    <source>
        <dbReference type="EnsemblMetazoa" id="XP_038055564.1"/>
    </source>
</evidence>
<dbReference type="GO" id="GO:0016020">
    <property type="term" value="C:membrane"/>
    <property type="evidence" value="ECO:0007669"/>
    <property type="project" value="GOC"/>
</dbReference>
<keyword evidence="8 19" id="KW-0732">Signal</keyword>
<dbReference type="GO" id="GO:0017064">
    <property type="term" value="F:fatty acid amide hydrolase activity"/>
    <property type="evidence" value="ECO:0007669"/>
    <property type="project" value="InterPro"/>
</dbReference>
<evidence type="ECO:0000256" key="15">
    <source>
        <dbReference type="ARBA" id="ARBA00023228"/>
    </source>
</evidence>
<evidence type="ECO:0000256" key="12">
    <source>
        <dbReference type="ARBA" id="ARBA00023145"/>
    </source>
</evidence>
<evidence type="ECO:0000313" key="23">
    <source>
        <dbReference type="Proteomes" id="UP000887568"/>
    </source>
</evidence>
<evidence type="ECO:0000256" key="2">
    <source>
        <dbReference type="ARBA" id="ARBA00004613"/>
    </source>
</evidence>
<name>A0A913ZVN6_PATMI</name>
<evidence type="ECO:0000256" key="16">
    <source>
        <dbReference type="ARBA" id="ARBA00040588"/>
    </source>
</evidence>
<keyword evidence="11 17" id="KW-0443">Lipid metabolism</keyword>
<dbReference type="PANTHER" id="PTHR28583">
    <property type="entry name" value="ACID AMIDASE"/>
    <property type="match status" value="1"/>
</dbReference>
<dbReference type="GO" id="GO:0005764">
    <property type="term" value="C:lysosome"/>
    <property type="evidence" value="ECO:0007669"/>
    <property type="project" value="UniProtKB-SubCell"/>
</dbReference>
<feature type="chain" id="PRO_5038275651" description="Acid ceramidase" evidence="19">
    <location>
        <begin position="23"/>
        <end position="395"/>
    </location>
</feature>
<dbReference type="Proteomes" id="UP000887568">
    <property type="component" value="Unplaced"/>
</dbReference>
<dbReference type="EC" id="3.5.1.23" evidence="6"/>
<dbReference type="GO" id="GO:0006665">
    <property type="term" value="P:sphingolipid metabolic process"/>
    <property type="evidence" value="ECO:0007669"/>
    <property type="project" value="UniProtKB-KW"/>
</dbReference>
<dbReference type="InterPro" id="IPR029130">
    <property type="entry name" value="Acid_ceramidase_N"/>
</dbReference>
<dbReference type="EnsemblMetazoa" id="XM_038199635.1">
    <property type="protein sequence ID" value="XP_038055563.1"/>
    <property type="gene ID" value="LOC119727651"/>
</dbReference>